<feature type="region of interest" description="Disordered" evidence="1">
    <location>
        <begin position="196"/>
        <end position="229"/>
    </location>
</feature>
<organism evidence="2 3">
    <name type="scientific">Bondarzewia mesenterica</name>
    <dbReference type="NCBI Taxonomy" id="1095465"/>
    <lineage>
        <taxon>Eukaryota</taxon>
        <taxon>Fungi</taxon>
        <taxon>Dikarya</taxon>
        <taxon>Basidiomycota</taxon>
        <taxon>Agaricomycotina</taxon>
        <taxon>Agaricomycetes</taxon>
        <taxon>Russulales</taxon>
        <taxon>Bondarzewiaceae</taxon>
        <taxon>Bondarzewia</taxon>
    </lineage>
</organism>
<feature type="region of interest" description="Disordered" evidence="1">
    <location>
        <begin position="147"/>
        <end position="166"/>
    </location>
</feature>
<evidence type="ECO:0000313" key="3">
    <source>
        <dbReference type="Proteomes" id="UP000310158"/>
    </source>
</evidence>
<reference evidence="2 3" key="1">
    <citation type="submission" date="2019-02" db="EMBL/GenBank/DDBJ databases">
        <title>Genome sequencing of the rare red list fungi Bondarzewia mesenterica.</title>
        <authorList>
            <person name="Buettner E."/>
            <person name="Kellner H."/>
        </authorList>
    </citation>
    <scope>NUCLEOTIDE SEQUENCE [LARGE SCALE GENOMIC DNA]</scope>
    <source>
        <strain evidence="2 3">DSM 108281</strain>
    </source>
</reference>
<protein>
    <submittedName>
        <fullName evidence="2">Uncharacterized protein</fullName>
    </submittedName>
</protein>
<keyword evidence="3" id="KW-1185">Reference proteome</keyword>
<comment type="caution">
    <text evidence="2">The sequence shown here is derived from an EMBL/GenBank/DDBJ whole genome shotgun (WGS) entry which is preliminary data.</text>
</comment>
<gene>
    <name evidence="2" type="ORF">EW146_g87</name>
</gene>
<feature type="compositionally biased region" description="Polar residues" evidence="1">
    <location>
        <begin position="196"/>
        <end position="207"/>
    </location>
</feature>
<dbReference type="OrthoDB" id="3266919at2759"/>
<proteinExistence type="predicted"/>
<dbReference type="EMBL" id="SGPL01000002">
    <property type="protein sequence ID" value="THH21450.1"/>
    <property type="molecule type" value="Genomic_DNA"/>
</dbReference>
<evidence type="ECO:0000313" key="2">
    <source>
        <dbReference type="EMBL" id="THH21450.1"/>
    </source>
</evidence>
<feature type="compositionally biased region" description="Basic and acidic residues" evidence="1">
    <location>
        <begin position="147"/>
        <end position="164"/>
    </location>
</feature>
<sequence>MFVHDRLRLAGLDTMVLQINDPYSSSPSSVIIPPNDPEFPHFKKSPKNPHVERTSLGGRSSNLNVISLHTVSMGEFISIEPPLLNHGLTVSRSSSKADAPDFRPLPPAPRISTFQLFSYLTKPLPSAGTLLKQPTLEACSAIRPSDKFPSRTLHTRSERGENHVDPSYLPSLIHPNSPYIPWAPSIRSQVLRPLTPSSEFSAPSTGYSRPFSGTGADAPEPSSEQESAVRVRARSRKTLLKASMTVRKIGSTLRRNVQGLAKRMGKYTRLRPDVIISPSSSPAPSPPVIHPSSVTDSVISISLSSDFETLAQWLDERQRSASRDMMDGLQMSLDEYELRGSWLNLVPAKEKEYGWVCGRPGCDIHEPGSMMHGDDIDGHGTKLYVSRSTPELPFEAARDLPLPIPNCIHYSG</sequence>
<dbReference type="AlphaFoldDB" id="A0A4S4MEB6"/>
<accession>A0A4S4MEB6</accession>
<evidence type="ECO:0000256" key="1">
    <source>
        <dbReference type="SAM" id="MobiDB-lite"/>
    </source>
</evidence>
<name>A0A4S4MEB6_9AGAM</name>
<dbReference type="Proteomes" id="UP000310158">
    <property type="component" value="Unassembled WGS sequence"/>
</dbReference>